<reference evidence="2 3" key="1">
    <citation type="submission" date="2019-03" db="EMBL/GenBank/DDBJ databases">
        <title>Genomic Encyclopedia of Type Strains, Phase III (KMG-III): the genomes of soil and plant-associated and newly described type strains.</title>
        <authorList>
            <person name="Whitman W."/>
        </authorList>
    </citation>
    <scope>NUCLEOTIDE SEQUENCE [LARGE SCALE GENOMIC DNA]</scope>
    <source>
        <strain evidence="2 3">CGMCC 1.7002</strain>
    </source>
</reference>
<comment type="caution">
    <text evidence="2">The sequence shown here is derived from an EMBL/GenBank/DDBJ whole genome shotgun (WGS) entry which is preliminary data.</text>
</comment>
<proteinExistence type="predicted"/>
<dbReference type="EMBL" id="SNYR01000002">
    <property type="protein sequence ID" value="TDQ63681.1"/>
    <property type="molecule type" value="Genomic_DNA"/>
</dbReference>
<dbReference type="RefSeq" id="WP_133572347.1">
    <property type="nucleotide sequence ID" value="NZ_SNYR01000002.1"/>
</dbReference>
<keyword evidence="3" id="KW-1185">Reference proteome</keyword>
<evidence type="ECO:0000313" key="2">
    <source>
        <dbReference type="EMBL" id="TDQ63681.1"/>
    </source>
</evidence>
<sequence length="304" mass="31814">MKLRTGAYSALLALSLLAAPAMAADQIVLPDEAQFPESIAISENGDIYTGSVTKGHIVRLPAEGGEPAIFVEGGTNGTISIGGLLLSPQEDMLYACSSDLGLNQFSGTAAPGLLSFDIESGDLTARWDLPGGGLCNDLVQAADGTIYVTDSFVPRILVLKPGADAFETLLQDERFTGDGFNLSGIALLGNSLIVAKFNSGQFFRINLDTAPNLTAEEITLDQPIIAPDGMRALSTNQLIATSAAGALAKLEIEGNKAQVTMLDHPLNGPTSLALHKDKIYATEGLLDKLSGEKPTQFTVAIIPQ</sequence>
<feature type="signal peptide" evidence="1">
    <location>
        <begin position="1"/>
        <end position="23"/>
    </location>
</feature>
<dbReference type="Proteomes" id="UP000295391">
    <property type="component" value="Unassembled WGS sequence"/>
</dbReference>
<feature type="chain" id="PRO_5020786618" evidence="1">
    <location>
        <begin position="24"/>
        <end position="304"/>
    </location>
</feature>
<keyword evidence="1" id="KW-0732">Signal</keyword>
<gene>
    <name evidence="2" type="ORF">ATL17_1688</name>
</gene>
<accession>A0A4R6VU16</accession>
<dbReference type="Gene3D" id="2.120.10.30">
    <property type="entry name" value="TolB, C-terminal domain"/>
    <property type="match status" value="1"/>
</dbReference>
<organism evidence="2 3">
    <name type="scientific">Maritalea mobilis</name>
    <dbReference type="NCBI Taxonomy" id="483324"/>
    <lineage>
        <taxon>Bacteria</taxon>
        <taxon>Pseudomonadati</taxon>
        <taxon>Pseudomonadota</taxon>
        <taxon>Alphaproteobacteria</taxon>
        <taxon>Hyphomicrobiales</taxon>
        <taxon>Devosiaceae</taxon>
        <taxon>Maritalea</taxon>
    </lineage>
</organism>
<dbReference type="AlphaFoldDB" id="A0A4R6VU16"/>
<dbReference type="InterPro" id="IPR011042">
    <property type="entry name" value="6-blade_b-propeller_TolB-like"/>
</dbReference>
<evidence type="ECO:0000313" key="3">
    <source>
        <dbReference type="Proteomes" id="UP000295391"/>
    </source>
</evidence>
<protein>
    <submittedName>
        <fullName evidence="2">Sugar lactone lactonase YvrE</fullName>
    </submittedName>
</protein>
<dbReference type="SUPFAM" id="SSF63829">
    <property type="entry name" value="Calcium-dependent phosphotriesterase"/>
    <property type="match status" value="1"/>
</dbReference>
<evidence type="ECO:0000256" key="1">
    <source>
        <dbReference type="SAM" id="SignalP"/>
    </source>
</evidence>
<name>A0A4R6VU16_9HYPH</name>
<dbReference type="Pfam" id="PF20067">
    <property type="entry name" value="SSL_N"/>
    <property type="match status" value="1"/>
</dbReference>
<dbReference type="OrthoDB" id="517707at2"/>